<reference evidence="1 2" key="1">
    <citation type="submission" date="2019-08" db="EMBL/GenBank/DDBJ databases">
        <title>Genomes of Antarctic Bizionia species.</title>
        <authorList>
            <person name="Bowman J.P."/>
        </authorList>
    </citation>
    <scope>NUCLEOTIDE SEQUENCE [LARGE SCALE GENOMIC DNA]</scope>
    <source>
        <strain evidence="1 2">IC164</strain>
    </source>
</reference>
<dbReference type="RefSeq" id="WP_148380690.1">
    <property type="nucleotide sequence ID" value="NZ_VSKN01000005.1"/>
</dbReference>
<dbReference type="Proteomes" id="UP000323621">
    <property type="component" value="Unassembled WGS sequence"/>
</dbReference>
<evidence type="ECO:0000313" key="2">
    <source>
        <dbReference type="Proteomes" id="UP000323621"/>
    </source>
</evidence>
<keyword evidence="2" id="KW-1185">Reference proteome</keyword>
<name>A0ABY3MCA0_9FLAO</name>
<dbReference type="EMBL" id="VSKN01000005">
    <property type="protein sequence ID" value="TYC14843.1"/>
    <property type="molecule type" value="Genomic_DNA"/>
</dbReference>
<protein>
    <submittedName>
        <fullName evidence="1">Uncharacterized protein</fullName>
    </submittedName>
</protein>
<organism evidence="1 2">
    <name type="scientific">Bizionia gelidisalsuginis</name>
    <dbReference type="NCBI Taxonomy" id="291188"/>
    <lineage>
        <taxon>Bacteria</taxon>
        <taxon>Pseudomonadati</taxon>
        <taxon>Bacteroidota</taxon>
        <taxon>Flavobacteriia</taxon>
        <taxon>Flavobacteriales</taxon>
        <taxon>Flavobacteriaceae</taxon>
        <taxon>Bizionia</taxon>
    </lineage>
</organism>
<sequence length="424" mass="48527">MKKLLVVLGILIAVFMALLYWSVLSTNNTNQHGIVINNRNLETINFKDYDSVEIAASSLYKANTLKTVMQGEQYRKAWETPIKVPVIFLDTLFGGVTITKEGGGKQTHSLKLKCKNNIQYTLRSINKDPEALIPDLLKTLSLENIVVDGISAQHPYGAILVAELATYAHVLNTHPKVVFVPKQNVLGKEYNEKYGNRLFLLEYETESDHNWTDLNDVETILETDDLQELKQKHKESILIDERQLVRARLFDLIIGDWDRHAKQWGWVMQRTDGKLKGVPIPGDRDNAFFKAEGLIPTLLSNENVVPRLRPFEEQIKFMPGLVYPFDRYFLLKTPKSVFVEEAKALQSLLTDANIEAAFKVWPKAISELDKKEIKDKLIKRRNDIVKYAIEFKKEIERKGGLTEPLKGSEDVELSENLKHCFSCE</sequence>
<evidence type="ECO:0000313" key="1">
    <source>
        <dbReference type="EMBL" id="TYC14843.1"/>
    </source>
</evidence>
<accession>A0ABY3MCA0</accession>
<proteinExistence type="predicted"/>
<gene>
    <name evidence="1" type="ORF">ES677_05545</name>
</gene>
<comment type="caution">
    <text evidence="1">The sequence shown here is derived from an EMBL/GenBank/DDBJ whole genome shotgun (WGS) entry which is preliminary data.</text>
</comment>